<dbReference type="AlphaFoldDB" id="A0AAX1TSB7"/>
<protein>
    <submittedName>
        <fullName evidence="6">CysJI operon transcriptional activator</fullName>
    </submittedName>
</protein>
<dbReference type="Gene3D" id="1.10.10.10">
    <property type="entry name" value="Winged helix-like DNA-binding domain superfamily/Winged helix DNA-binding domain"/>
    <property type="match status" value="1"/>
</dbReference>
<comment type="similarity">
    <text evidence="1">Belongs to the LysR transcriptional regulatory family.</text>
</comment>
<dbReference type="InterPro" id="IPR005119">
    <property type="entry name" value="LysR_subst-bd"/>
</dbReference>
<reference evidence="6 7" key="1">
    <citation type="submission" date="2018-06" db="EMBL/GenBank/DDBJ databases">
        <authorList>
            <consortium name="Pathogen Informatics"/>
            <person name="Doyle S."/>
        </authorList>
    </citation>
    <scope>NUCLEOTIDE SEQUENCE [LARGE SCALE GENOMIC DNA]</scope>
    <source>
        <strain evidence="6 7">NCTC12112</strain>
    </source>
</reference>
<dbReference type="FunFam" id="1.10.10.10:FF:000001">
    <property type="entry name" value="LysR family transcriptional regulator"/>
    <property type="match status" value="1"/>
</dbReference>
<dbReference type="KEGG" id="ful:C4N20_10300"/>
<dbReference type="Proteomes" id="UP000249008">
    <property type="component" value="Chromosome 1"/>
</dbReference>
<evidence type="ECO:0000313" key="7">
    <source>
        <dbReference type="Proteomes" id="UP000249008"/>
    </source>
</evidence>
<name>A0AAX1TSB7_9FUSO</name>
<dbReference type="PANTHER" id="PTHR30126">
    <property type="entry name" value="HTH-TYPE TRANSCRIPTIONAL REGULATOR"/>
    <property type="match status" value="1"/>
</dbReference>
<organism evidence="6 7">
    <name type="scientific">Fusobacterium ulcerans</name>
    <dbReference type="NCBI Taxonomy" id="861"/>
    <lineage>
        <taxon>Bacteria</taxon>
        <taxon>Fusobacteriati</taxon>
        <taxon>Fusobacteriota</taxon>
        <taxon>Fusobacteriia</taxon>
        <taxon>Fusobacteriales</taxon>
        <taxon>Fusobacteriaceae</taxon>
        <taxon>Fusobacterium</taxon>
    </lineage>
</organism>
<dbReference type="Pfam" id="PF00126">
    <property type="entry name" value="HTH_1"/>
    <property type="match status" value="1"/>
</dbReference>
<keyword evidence="4" id="KW-0804">Transcription</keyword>
<proteinExistence type="inferred from homology"/>
<dbReference type="PANTHER" id="PTHR30126:SF39">
    <property type="entry name" value="HTH-TYPE TRANSCRIPTIONAL REGULATOR CYSL"/>
    <property type="match status" value="1"/>
</dbReference>
<evidence type="ECO:0000256" key="1">
    <source>
        <dbReference type="ARBA" id="ARBA00009437"/>
    </source>
</evidence>
<dbReference type="Pfam" id="PF03466">
    <property type="entry name" value="LysR_substrate"/>
    <property type="match status" value="1"/>
</dbReference>
<evidence type="ECO:0000313" key="6">
    <source>
        <dbReference type="EMBL" id="SQJ00286.1"/>
    </source>
</evidence>
<dbReference type="GO" id="GO:0003700">
    <property type="term" value="F:DNA-binding transcription factor activity"/>
    <property type="evidence" value="ECO:0007669"/>
    <property type="project" value="InterPro"/>
</dbReference>
<feature type="domain" description="HTH lysR-type" evidence="5">
    <location>
        <begin position="1"/>
        <end position="58"/>
    </location>
</feature>
<evidence type="ECO:0000259" key="5">
    <source>
        <dbReference type="PROSITE" id="PS50931"/>
    </source>
</evidence>
<evidence type="ECO:0000256" key="3">
    <source>
        <dbReference type="ARBA" id="ARBA00023125"/>
    </source>
</evidence>
<dbReference type="GO" id="GO:0000976">
    <property type="term" value="F:transcription cis-regulatory region binding"/>
    <property type="evidence" value="ECO:0007669"/>
    <property type="project" value="TreeGrafter"/>
</dbReference>
<dbReference type="RefSeq" id="WP_005976056.1">
    <property type="nucleotide sequence ID" value="NZ_CABKNW010000001.1"/>
</dbReference>
<dbReference type="InterPro" id="IPR000847">
    <property type="entry name" value="LysR_HTH_N"/>
</dbReference>
<dbReference type="Gene3D" id="3.40.190.290">
    <property type="match status" value="1"/>
</dbReference>
<accession>A0AAX1TSB7</accession>
<evidence type="ECO:0000256" key="4">
    <source>
        <dbReference type="ARBA" id="ARBA00023163"/>
    </source>
</evidence>
<dbReference type="PRINTS" id="PR00039">
    <property type="entry name" value="HTHLYSR"/>
</dbReference>
<gene>
    <name evidence="6" type="primary">cysL_1</name>
    <name evidence="6" type="ORF">NCTC12112_00615</name>
</gene>
<dbReference type="InterPro" id="IPR036390">
    <property type="entry name" value="WH_DNA-bd_sf"/>
</dbReference>
<dbReference type="SUPFAM" id="SSF46785">
    <property type="entry name" value="Winged helix' DNA-binding domain"/>
    <property type="match status" value="1"/>
</dbReference>
<sequence>MNIKHLYIFKAVCEEMNFTRAAEKLYMTQPAVSHVINDLEEETGHILFDRISKKIYLTEMGKIFLNKTLRILELYDDLENNFYSSEKDVPIYIGSCITIGNFWLPSIIKEFKKNYPETPLKIEIDSAAAIEKKLLNNDIDVALIEGGIHNDYLIKTVFSSYELSVICSSNHPFSKKKCISIEEFIKEDLLLREKGSAIRDCLDNALAGKDVFPAPSWTSTNSQALIQGVKNNLGITVLPDILVANELERKELKKLFIKDINLKNNNYIVYHKDKFISNTMSVFIDSVKKINLK</sequence>
<dbReference type="EMBL" id="LS483487">
    <property type="protein sequence ID" value="SQJ00286.1"/>
    <property type="molecule type" value="Genomic_DNA"/>
</dbReference>
<evidence type="ECO:0000256" key="2">
    <source>
        <dbReference type="ARBA" id="ARBA00023015"/>
    </source>
</evidence>
<dbReference type="InterPro" id="IPR036388">
    <property type="entry name" value="WH-like_DNA-bd_sf"/>
</dbReference>
<keyword evidence="3" id="KW-0238">DNA-binding</keyword>
<dbReference type="PROSITE" id="PS50931">
    <property type="entry name" value="HTH_LYSR"/>
    <property type="match status" value="1"/>
</dbReference>
<dbReference type="SUPFAM" id="SSF53850">
    <property type="entry name" value="Periplasmic binding protein-like II"/>
    <property type="match status" value="1"/>
</dbReference>
<keyword evidence="2" id="KW-0805">Transcription regulation</keyword>
<dbReference type="GeneID" id="78455204"/>